<dbReference type="InterPro" id="IPR000352">
    <property type="entry name" value="Pep_chain_release_fac_I"/>
</dbReference>
<reference evidence="3 4" key="1">
    <citation type="journal article" date="2015" name="Genome Announc.">
        <title>Complete Genome of Geobacter pickeringii G13T, a Metal-Reducing Isolate from Sedimentary Kaolin Deposits.</title>
        <authorList>
            <person name="Badalamenti J.P."/>
            <person name="Bond D.R."/>
        </authorList>
    </citation>
    <scope>NUCLEOTIDE SEQUENCE [LARGE SCALE GENOMIC DNA]</scope>
    <source>
        <strain evidence="3 4">G13</strain>
    </source>
</reference>
<proteinExistence type="inferred from homology"/>
<dbReference type="OrthoDB" id="9806673at2"/>
<dbReference type="NCBIfam" id="TIGR03072">
    <property type="entry name" value="release_prfH"/>
    <property type="match status" value="1"/>
</dbReference>
<dbReference type="PANTHER" id="PTHR43804:SF9">
    <property type="entry name" value="PEPTIDE CHAIN RELEASE FACTOR HOMOLOG-RELATED"/>
    <property type="match status" value="1"/>
</dbReference>
<dbReference type="PANTHER" id="PTHR43804">
    <property type="entry name" value="LD18447P"/>
    <property type="match status" value="1"/>
</dbReference>
<name>A0A0B5BA27_9BACT</name>
<dbReference type="InterPro" id="IPR045853">
    <property type="entry name" value="Pep_chain_release_fac_I_sf"/>
</dbReference>
<dbReference type="InterPro" id="IPR050057">
    <property type="entry name" value="Prokaryotic/Mito_RF"/>
</dbReference>
<accession>A0A0B5BA27</accession>
<dbReference type="HOGENOM" id="CLU_036856_4_0_7"/>
<dbReference type="Gene3D" id="3.30.70.1660">
    <property type="match status" value="1"/>
</dbReference>
<evidence type="ECO:0000256" key="1">
    <source>
        <dbReference type="ARBA" id="ARBA00010835"/>
    </source>
</evidence>
<feature type="domain" description="Prokaryotic-type class I peptide chain release factors" evidence="2">
    <location>
        <begin position="118"/>
        <end position="134"/>
    </location>
</feature>
<dbReference type="Pfam" id="PF00472">
    <property type="entry name" value="RF-1"/>
    <property type="match status" value="1"/>
</dbReference>
<dbReference type="KEGG" id="gpi:GPICK_09595"/>
<dbReference type="EMBL" id="CP009788">
    <property type="protein sequence ID" value="AJE03573.1"/>
    <property type="molecule type" value="Genomic_DNA"/>
</dbReference>
<organism evidence="3 4">
    <name type="scientific">Geobacter pickeringii</name>
    <dbReference type="NCBI Taxonomy" id="345632"/>
    <lineage>
        <taxon>Bacteria</taxon>
        <taxon>Pseudomonadati</taxon>
        <taxon>Thermodesulfobacteriota</taxon>
        <taxon>Desulfuromonadia</taxon>
        <taxon>Geobacterales</taxon>
        <taxon>Geobacteraceae</taxon>
        <taxon>Geobacter</taxon>
    </lineage>
</organism>
<dbReference type="SUPFAM" id="SSF75620">
    <property type="entry name" value="Release factor"/>
    <property type="match status" value="1"/>
</dbReference>
<keyword evidence="4" id="KW-1185">Reference proteome</keyword>
<sequence length="213" mass="23777">MAILLQITSGRGPTECAWVVARLSAILLKEAYRLGLLAEVIEQEPGPLANTSLSVLIHLDGVGSNEFARRCEGVIQWIGISPFRPHYQRKNWFVGVRSIAIPEPITFAASDVRFETFRSSGPGGQHVNTTDSAVRAVHLPTGISANASEERSQTANRKRALERLSILIARRKEKQALSVRQERWSAHNELERGNPVRVYVGQEFRLRTGDKRD</sequence>
<evidence type="ECO:0000313" key="3">
    <source>
        <dbReference type="EMBL" id="AJE03573.1"/>
    </source>
</evidence>
<evidence type="ECO:0000259" key="2">
    <source>
        <dbReference type="PROSITE" id="PS00745"/>
    </source>
</evidence>
<dbReference type="Proteomes" id="UP000057609">
    <property type="component" value="Chromosome"/>
</dbReference>
<dbReference type="STRING" id="345632.GPICK_09595"/>
<evidence type="ECO:0000313" key="4">
    <source>
        <dbReference type="Proteomes" id="UP000057609"/>
    </source>
</evidence>
<gene>
    <name evidence="3" type="ORF">GPICK_09595</name>
</gene>
<comment type="similarity">
    <text evidence="1">Belongs to the prokaryotic/mitochondrial release factor family.</text>
</comment>
<dbReference type="PROSITE" id="PS00745">
    <property type="entry name" value="RF_PROK_I"/>
    <property type="match status" value="1"/>
</dbReference>
<dbReference type="InterPro" id="IPR017509">
    <property type="entry name" value="PrfH"/>
</dbReference>
<protein>
    <recommendedName>
        <fullName evidence="2">Prokaryotic-type class I peptide chain release factors domain-containing protein</fullName>
    </recommendedName>
</protein>
<dbReference type="RefSeq" id="WP_039742622.1">
    <property type="nucleotide sequence ID" value="NZ_CP009788.1"/>
</dbReference>
<dbReference type="GO" id="GO:0003747">
    <property type="term" value="F:translation release factor activity"/>
    <property type="evidence" value="ECO:0007669"/>
    <property type="project" value="InterPro"/>
</dbReference>
<dbReference type="AlphaFoldDB" id="A0A0B5BA27"/>
<dbReference type="Gene3D" id="3.30.160.20">
    <property type="match status" value="1"/>
</dbReference>